<feature type="compositionally biased region" description="Basic residues" evidence="7">
    <location>
        <begin position="311"/>
        <end position="322"/>
    </location>
</feature>
<feature type="compositionally biased region" description="Low complexity" evidence="7">
    <location>
        <begin position="150"/>
        <end position="164"/>
    </location>
</feature>
<sequence length="777" mass="83083">MSETPTGHFPNGASPTPPTATATATSTPDASTPAPAPIPTPPISTPTTAPASVSEPAPEPASEPLVAPAAPPAPAIATAAPPASFPPLPPMSTDDFDKTTDFTSTAPSAPAPPQNLATSDMSTTSFTAVNAFPAVSAPIPSPAPTPAPATAPAQTSSAPPTVTTNEPMQMYSSAATLPPAPASAPAPAPQTAPTTAPLQTPLSLPPTTYTPAPLSVPPQPPVATSAPSQSPSVTPGAPPPASMSQYQSTPNVPPSNPPQMQAQPPMGSSHPSTVPPMQSMGQYNSAYSPPMGQMGMQTQMSYQLPGSNSRSRAHQREVKRRTKTGCLTCRKRRIKCDEGHPVCRNCVKSKRECLGYDPGFRPQPAPSDIRPANTPQPSLAVNPQENHNNNPYPSAPPGYIPASAQPFAPSVQSDSSIQSFDQSNSNRQGPAEPSVEESDTMSIMASVQDTIDGSLSQPLGTPDLSTPALMPLSGQVGQVGRQEKVKIQDLLALQGIAPPPPYPIVPIQQARLDQIQTVYLHTYAPAIDRFLETRWFRDKGLSQLLTNAQLMAQYSALIDAFNDPKIDDIAVRGRVESFEASVVWDTMSICRSARNLVRNGSTEPMQEYDLLTTANRFDILEALITDDHLKDNPLRADLARPPPTNLNPLEGQLRTRSLNFWNCIGHFLTLHDNEASSAVEIDETLARCRSLLDEIENRDVLYSMAIGRHLGQRLSDFHPRNRPENSSDERNANTKLIVAQRFIEDESKDKGTTQVVKRLCGMVHRLWELKNLLLPRA</sequence>
<feature type="region of interest" description="Disordered" evidence="7">
    <location>
        <begin position="135"/>
        <end position="322"/>
    </location>
</feature>
<dbReference type="InterPro" id="IPR036864">
    <property type="entry name" value="Zn2-C6_fun-type_DNA-bd_sf"/>
</dbReference>
<feature type="domain" description="Zn(2)-C6 fungal-type" evidence="8">
    <location>
        <begin position="325"/>
        <end position="353"/>
    </location>
</feature>
<dbReference type="GO" id="GO:0003677">
    <property type="term" value="F:DNA binding"/>
    <property type="evidence" value="ECO:0007669"/>
    <property type="project" value="UniProtKB-KW"/>
</dbReference>
<dbReference type="GO" id="GO:0008270">
    <property type="term" value="F:zinc ion binding"/>
    <property type="evidence" value="ECO:0007669"/>
    <property type="project" value="InterPro"/>
</dbReference>
<dbReference type="AlphaFoldDB" id="A0A093VLP3"/>
<feature type="compositionally biased region" description="Low complexity" evidence="7">
    <location>
        <begin position="19"/>
        <end position="33"/>
    </location>
</feature>
<name>A0A093VLP3_TALMA</name>
<feature type="compositionally biased region" description="Low complexity" evidence="7">
    <location>
        <begin position="410"/>
        <end position="426"/>
    </location>
</feature>
<dbReference type="Gene3D" id="4.10.240.10">
    <property type="entry name" value="Zn(2)-C6 fungal-type DNA-binding domain"/>
    <property type="match status" value="1"/>
</dbReference>
<keyword evidence="5" id="KW-0804">Transcription</keyword>
<dbReference type="SUPFAM" id="SSF57701">
    <property type="entry name" value="Zn2/Cys6 DNA-binding domain"/>
    <property type="match status" value="1"/>
</dbReference>
<feature type="compositionally biased region" description="Pro residues" evidence="7">
    <location>
        <begin position="34"/>
        <end position="44"/>
    </location>
</feature>
<keyword evidence="2" id="KW-0862">Zinc</keyword>
<feature type="compositionally biased region" description="Low complexity" evidence="7">
    <location>
        <begin position="191"/>
        <end position="213"/>
    </location>
</feature>
<evidence type="ECO:0000256" key="6">
    <source>
        <dbReference type="ARBA" id="ARBA00023242"/>
    </source>
</evidence>
<dbReference type="EMBL" id="JPOX01000014">
    <property type="protein sequence ID" value="KFX47571.1"/>
    <property type="molecule type" value="Genomic_DNA"/>
</dbReference>
<dbReference type="HOGENOM" id="CLU_016696_2_0_1"/>
<feature type="compositionally biased region" description="Polar residues" evidence="7">
    <location>
        <begin position="269"/>
        <end position="287"/>
    </location>
</feature>
<dbReference type="PROSITE" id="PS50048">
    <property type="entry name" value="ZN2_CY6_FUNGAL_2"/>
    <property type="match status" value="1"/>
</dbReference>
<evidence type="ECO:0000256" key="5">
    <source>
        <dbReference type="ARBA" id="ARBA00023163"/>
    </source>
</evidence>
<evidence type="ECO:0000259" key="8">
    <source>
        <dbReference type="PROSITE" id="PS50048"/>
    </source>
</evidence>
<evidence type="ECO:0000256" key="4">
    <source>
        <dbReference type="ARBA" id="ARBA00023125"/>
    </source>
</evidence>
<dbReference type="PROSITE" id="PS00463">
    <property type="entry name" value="ZN2_CY6_FUNGAL_1"/>
    <property type="match status" value="1"/>
</dbReference>
<evidence type="ECO:0000313" key="9">
    <source>
        <dbReference type="EMBL" id="KFX47571.1"/>
    </source>
</evidence>
<dbReference type="CDD" id="cd00067">
    <property type="entry name" value="GAL4"/>
    <property type="match status" value="1"/>
</dbReference>
<keyword evidence="1" id="KW-0479">Metal-binding</keyword>
<accession>A0A093VLP3</accession>
<feature type="region of interest" description="Disordered" evidence="7">
    <location>
        <begin position="364"/>
        <end position="439"/>
    </location>
</feature>
<keyword evidence="6" id="KW-0539">Nucleus</keyword>
<evidence type="ECO:0000256" key="7">
    <source>
        <dbReference type="SAM" id="MobiDB-lite"/>
    </source>
</evidence>
<organism evidence="9">
    <name type="scientific">Talaromyces marneffei PM1</name>
    <dbReference type="NCBI Taxonomy" id="1077442"/>
    <lineage>
        <taxon>Eukaryota</taxon>
        <taxon>Fungi</taxon>
        <taxon>Dikarya</taxon>
        <taxon>Ascomycota</taxon>
        <taxon>Pezizomycotina</taxon>
        <taxon>Eurotiomycetes</taxon>
        <taxon>Eurotiomycetidae</taxon>
        <taxon>Eurotiales</taxon>
        <taxon>Trichocomaceae</taxon>
        <taxon>Talaromyces</taxon>
        <taxon>Talaromyces sect. Talaromyces</taxon>
    </lineage>
</organism>
<feature type="compositionally biased region" description="Pro residues" evidence="7">
    <location>
        <begin position="139"/>
        <end position="149"/>
    </location>
</feature>
<proteinExistence type="predicted"/>
<feature type="region of interest" description="Disordered" evidence="7">
    <location>
        <begin position="1"/>
        <end position="122"/>
    </location>
</feature>
<keyword evidence="4" id="KW-0238">DNA-binding</keyword>
<gene>
    <name evidence="9" type="ORF">GQ26_0140220</name>
</gene>
<dbReference type="PANTHER" id="PTHR36206">
    <property type="entry name" value="ASPERCRYPTIN BIOSYNTHESIS CLUSTER-SPECIFIC TRANSCRIPTION REGULATOR ATNN-RELATED"/>
    <property type="match status" value="1"/>
</dbReference>
<feature type="compositionally biased region" description="Low complexity" evidence="7">
    <location>
        <begin position="288"/>
        <end position="303"/>
    </location>
</feature>
<reference evidence="9" key="1">
    <citation type="journal article" date="2014" name="PLoS Genet.">
        <title>Signature Gene Expression Reveals Novel Clues to the Molecular Mechanisms of Dimorphic Transition in Penicillium marneffei.</title>
        <authorList>
            <person name="Yang E."/>
            <person name="Wang G."/>
            <person name="Cai J."/>
            <person name="Woo P.C."/>
            <person name="Lau S.K."/>
            <person name="Yuen K.-Y."/>
            <person name="Chow W.-N."/>
            <person name="Lin X."/>
        </authorList>
    </citation>
    <scope>NUCLEOTIDE SEQUENCE [LARGE SCALE GENOMIC DNA]</scope>
    <source>
        <strain evidence="9">PM1</strain>
    </source>
</reference>
<dbReference type="Pfam" id="PF00172">
    <property type="entry name" value="Zn_clus"/>
    <property type="match status" value="1"/>
</dbReference>
<keyword evidence="3" id="KW-0805">Transcription regulation</keyword>
<dbReference type="InterPro" id="IPR052360">
    <property type="entry name" value="Transcr_Regulatory_Proteins"/>
</dbReference>
<evidence type="ECO:0000256" key="1">
    <source>
        <dbReference type="ARBA" id="ARBA00022723"/>
    </source>
</evidence>
<dbReference type="PANTHER" id="PTHR36206:SF13">
    <property type="entry name" value="TRANSCRIPTIONAL REGULATORY PROTEIN MOC3"/>
    <property type="match status" value="1"/>
</dbReference>
<dbReference type="GO" id="GO:0000981">
    <property type="term" value="F:DNA-binding transcription factor activity, RNA polymerase II-specific"/>
    <property type="evidence" value="ECO:0007669"/>
    <property type="project" value="InterPro"/>
</dbReference>
<comment type="caution">
    <text evidence="9">The sequence shown here is derived from an EMBL/GenBank/DDBJ whole genome shotgun (WGS) entry which is preliminary data.</text>
</comment>
<dbReference type="eggNOG" id="ENOG502RXSX">
    <property type="taxonomic scope" value="Eukaryota"/>
</dbReference>
<dbReference type="EMBL" id="JPOX01000014">
    <property type="protein sequence ID" value="KFX47569.1"/>
    <property type="molecule type" value="Genomic_DNA"/>
</dbReference>
<dbReference type="EMBL" id="JPOX01000014">
    <property type="protein sequence ID" value="KFX47570.1"/>
    <property type="molecule type" value="Genomic_DNA"/>
</dbReference>
<feature type="compositionally biased region" description="Pro residues" evidence="7">
    <location>
        <begin position="178"/>
        <end position="190"/>
    </location>
</feature>
<evidence type="ECO:0000256" key="2">
    <source>
        <dbReference type="ARBA" id="ARBA00022833"/>
    </source>
</evidence>
<feature type="compositionally biased region" description="Polar residues" evidence="7">
    <location>
        <begin position="373"/>
        <end position="392"/>
    </location>
</feature>
<protein>
    <submittedName>
        <fullName evidence="9">Putative transcriptional regulatory protein C15D4.02</fullName>
    </submittedName>
</protein>
<evidence type="ECO:0000256" key="3">
    <source>
        <dbReference type="ARBA" id="ARBA00023015"/>
    </source>
</evidence>
<dbReference type="InterPro" id="IPR001138">
    <property type="entry name" value="Zn2Cys6_DnaBD"/>
</dbReference>
<dbReference type="SMART" id="SM00066">
    <property type="entry name" value="GAL4"/>
    <property type="match status" value="1"/>
</dbReference>
<feature type="compositionally biased region" description="Low complexity" evidence="7">
    <location>
        <begin position="45"/>
        <end position="68"/>
    </location>
</feature>